<dbReference type="EMBL" id="JAOAOG010000028">
    <property type="protein sequence ID" value="KAJ6253681.1"/>
    <property type="molecule type" value="Genomic_DNA"/>
</dbReference>
<evidence type="ECO:0000256" key="4">
    <source>
        <dbReference type="SAM" id="MobiDB-lite"/>
    </source>
</evidence>
<feature type="compositionally biased region" description="Basic and acidic residues" evidence="4">
    <location>
        <begin position="378"/>
        <end position="397"/>
    </location>
</feature>
<evidence type="ECO:0000256" key="3">
    <source>
        <dbReference type="SAM" id="Coils"/>
    </source>
</evidence>
<sequence length="667" mass="80540">MSKRTKEKKDKKKSRKRKTKFDESELNDEYIKELIKKQAEENEIQNLKRMRKEKIVGYTDEDNPFGDSKLTDSFVWKKRDAKKNFKSKEKKEEEEIKVLDELKKVREERKKRQIERELWEEQEAIMIRNESDLELKELKKSEDEFKKNQLWYRTRTRIKENREQPIDSIAKNIVFYNEFEIEIDEPYKVLKGMTTIEEFQRLINNINLFLKWDKEYNEIWQAMLLLTKEKAKRVMELNSESNTGFQQVVHSTFEKEIKTMLKGKSEKELIEMETEITQNLESNKTFGGTEFWEEVLKKLLVSKAKAFIKEEHEKRLKIQFEKLSKIEQVNEDSIEKNDEEEKEKEREKEKEKKKSKKERKKEKKRKKKEKKRKKKEQKMKEKEKEKEKEEEKEGNETILKKQQSVEQNIETELLKTMQAQLDILEKKTTTKKSMITNNLGFSLDLETDKQIGAEEEEEKDDLKTINNYNGGEDVQAINPYQMFNTLDDQNIKDQKLREQTFNGNETSKQFGDQEFNLGSVGYTEVASELGEKGVNLEQKEFYNFNDKYRPRKPKFYNRVKLGFNWNRYNRVHYSKENPPPKTVKGYKFNIFYPDLIEKSVSPTFKLYPTDSKEVILIKFSAGPPYEDIAFKILNRPWETNRRRAFRFTFVRGTLQLWFNFKKYFYRR</sequence>
<dbReference type="SMART" id="SM01050">
    <property type="entry name" value="CactinC_cactus"/>
    <property type="match status" value="1"/>
</dbReference>
<keyword evidence="3" id="KW-0175">Coiled coil</keyword>
<feature type="compositionally biased region" description="Basic residues" evidence="4">
    <location>
        <begin position="353"/>
        <end position="377"/>
    </location>
</feature>
<dbReference type="Pfam" id="PF09732">
    <property type="entry name" value="CactinC_cactus"/>
    <property type="match status" value="1"/>
</dbReference>
<name>A0ABQ8Z9W9_9EUKA</name>
<dbReference type="InterPro" id="IPR018816">
    <property type="entry name" value="Cactin_central"/>
</dbReference>
<dbReference type="PANTHER" id="PTHR21737:SF4">
    <property type="entry name" value="SPLICING FACTOR CACTIN"/>
    <property type="match status" value="1"/>
</dbReference>
<dbReference type="Proteomes" id="UP001150062">
    <property type="component" value="Unassembled WGS sequence"/>
</dbReference>
<evidence type="ECO:0000313" key="7">
    <source>
        <dbReference type="EMBL" id="KAJ6253681.1"/>
    </source>
</evidence>
<feature type="coiled-coil region" evidence="3">
    <location>
        <begin position="82"/>
        <end position="148"/>
    </location>
</feature>
<accession>A0ABQ8Z9W9</accession>
<evidence type="ECO:0000259" key="5">
    <source>
        <dbReference type="Pfam" id="PF09732"/>
    </source>
</evidence>
<evidence type="ECO:0000256" key="1">
    <source>
        <dbReference type="ARBA" id="ARBA00006895"/>
    </source>
</evidence>
<evidence type="ECO:0000313" key="8">
    <source>
        <dbReference type="Proteomes" id="UP001150062"/>
    </source>
</evidence>
<gene>
    <name evidence="7" type="ORF">M0813_13096</name>
</gene>
<feature type="region of interest" description="Disordered" evidence="4">
    <location>
        <begin position="1"/>
        <end position="24"/>
    </location>
</feature>
<organism evidence="7 8">
    <name type="scientific">Anaeramoeba flamelloides</name>
    <dbReference type="NCBI Taxonomy" id="1746091"/>
    <lineage>
        <taxon>Eukaryota</taxon>
        <taxon>Metamonada</taxon>
        <taxon>Anaeramoebidae</taxon>
        <taxon>Anaeramoeba</taxon>
    </lineage>
</organism>
<feature type="domain" description="Splicing factor Cactin C-terminal" evidence="5">
    <location>
        <begin position="545"/>
        <end position="667"/>
    </location>
</feature>
<dbReference type="Pfam" id="PF10312">
    <property type="entry name" value="Cactin_mid"/>
    <property type="match status" value="1"/>
</dbReference>
<comment type="caution">
    <text evidence="7">The sequence shown here is derived from an EMBL/GenBank/DDBJ whole genome shotgun (WGS) entry which is preliminary data.</text>
</comment>
<reference evidence="7" key="1">
    <citation type="submission" date="2022-08" db="EMBL/GenBank/DDBJ databases">
        <title>Novel sulfate-reducing endosymbionts in the free-living metamonad Anaeramoeba.</title>
        <authorList>
            <person name="Jerlstrom-Hultqvist J."/>
            <person name="Cepicka I."/>
            <person name="Gallot-Lavallee L."/>
            <person name="Salas-Leiva D."/>
            <person name="Curtis B.A."/>
            <person name="Zahonova K."/>
            <person name="Pipaliya S."/>
            <person name="Dacks J."/>
            <person name="Roger A.J."/>
        </authorList>
    </citation>
    <scope>NUCLEOTIDE SEQUENCE</scope>
    <source>
        <strain evidence="7">Schooner1</strain>
    </source>
</reference>
<feature type="region of interest" description="Disordered" evidence="4">
    <location>
        <begin position="332"/>
        <end position="397"/>
    </location>
</feature>
<evidence type="ECO:0000256" key="2">
    <source>
        <dbReference type="ARBA" id="ARBA00034534"/>
    </source>
</evidence>
<feature type="compositionally biased region" description="Acidic residues" evidence="4">
    <location>
        <begin position="332"/>
        <end position="342"/>
    </location>
</feature>
<proteinExistence type="inferred from homology"/>
<keyword evidence="8" id="KW-1185">Reference proteome</keyword>
<comment type="similarity">
    <text evidence="1">Belongs to the CACTIN family.</text>
</comment>
<feature type="domain" description="Splicing factor cactin central" evidence="6">
    <location>
        <begin position="129"/>
        <end position="312"/>
    </location>
</feature>
<feature type="compositionally biased region" description="Basic and acidic residues" evidence="4">
    <location>
        <begin position="343"/>
        <end position="352"/>
    </location>
</feature>
<dbReference type="InterPro" id="IPR019134">
    <property type="entry name" value="Cactin_C"/>
</dbReference>
<protein>
    <recommendedName>
        <fullName evidence="2">Splicing factor Cactin</fullName>
    </recommendedName>
</protein>
<feature type="compositionally biased region" description="Basic residues" evidence="4">
    <location>
        <begin position="1"/>
        <end position="19"/>
    </location>
</feature>
<dbReference type="PANTHER" id="PTHR21737">
    <property type="entry name" value="POLYGLUTAMINE BINDING PROTEIN 1/MARVEL MEMBRANE-ASSOCIATING DOMAIN CONTAINING 3"/>
    <property type="match status" value="1"/>
</dbReference>
<evidence type="ECO:0000259" key="6">
    <source>
        <dbReference type="Pfam" id="PF10312"/>
    </source>
</evidence>